<dbReference type="GO" id="GO:0008973">
    <property type="term" value="F:phosphopentomutase activity"/>
    <property type="evidence" value="ECO:0007669"/>
    <property type="project" value="TreeGrafter"/>
</dbReference>
<dbReference type="InterPro" id="IPR036900">
    <property type="entry name" value="A-D-PHexomutase_C_sf"/>
</dbReference>
<dbReference type="PRINTS" id="PR00509">
    <property type="entry name" value="PGMPMM"/>
</dbReference>
<protein>
    <recommendedName>
        <fullName evidence="16">Phosphoglucomutase</fullName>
    </recommendedName>
</protein>
<dbReference type="CDD" id="cd05799">
    <property type="entry name" value="PGM2"/>
    <property type="match status" value="1"/>
</dbReference>
<keyword evidence="7" id="KW-0479">Metal-binding</keyword>
<comment type="similarity">
    <text evidence="3">Belongs to the phosphohexose mutase family.</text>
</comment>
<evidence type="ECO:0000256" key="2">
    <source>
        <dbReference type="ARBA" id="ARBA00004496"/>
    </source>
</evidence>
<evidence type="ECO:0000256" key="1">
    <source>
        <dbReference type="ARBA" id="ARBA00001946"/>
    </source>
</evidence>
<dbReference type="Pfam" id="PF02878">
    <property type="entry name" value="PGM_PMM_I"/>
    <property type="match status" value="1"/>
</dbReference>
<evidence type="ECO:0008006" key="16">
    <source>
        <dbReference type="Google" id="ProtNLM"/>
    </source>
</evidence>
<name>A0A9W8DV44_9FUNG</name>
<dbReference type="PANTHER" id="PTHR45745">
    <property type="entry name" value="PHOSPHOMANNOMUTASE 45A"/>
    <property type="match status" value="1"/>
</dbReference>
<dbReference type="InterPro" id="IPR005845">
    <property type="entry name" value="A-D-PHexomutase_a/b/a-II"/>
</dbReference>
<dbReference type="Gene3D" id="3.40.120.10">
    <property type="entry name" value="Alpha-D-Glucose-1,6-Bisphosphate, subunit A, domain 3"/>
    <property type="match status" value="3"/>
</dbReference>
<evidence type="ECO:0000256" key="8">
    <source>
        <dbReference type="ARBA" id="ARBA00022842"/>
    </source>
</evidence>
<dbReference type="Pfam" id="PF02879">
    <property type="entry name" value="PGM_PMM_II"/>
    <property type="match status" value="1"/>
</dbReference>
<feature type="domain" description="Alpha-D-phosphohexomutase alpha/beta/alpha" evidence="12">
    <location>
        <begin position="216"/>
        <end position="321"/>
    </location>
</feature>
<dbReference type="OrthoDB" id="8300170at2759"/>
<dbReference type="Proteomes" id="UP001150538">
    <property type="component" value="Unassembled WGS sequence"/>
</dbReference>
<comment type="caution">
    <text evidence="14">The sequence shown here is derived from an EMBL/GenBank/DDBJ whole genome shotgun (WGS) entry which is preliminary data.</text>
</comment>
<dbReference type="GO" id="GO:0006166">
    <property type="term" value="P:purine ribonucleoside salvage"/>
    <property type="evidence" value="ECO:0007669"/>
    <property type="project" value="TreeGrafter"/>
</dbReference>
<dbReference type="InterPro" id="IPR016055">
    <property type="entry name" value="A-D-PHexomutase_a/b/a-I/II/III"/>
</dbReference>
<dbReference type="FunFam" id="3.40.120.10:FF:000035">
    <property type="entry name" value="Pgm3p"/>
    <property type="match status" value="1"/>
</dbReference>
<organism evidence="14 15">
    <name type="scientific">Mycoemilia scoparia</name>
    <dbReference type="NCBI Taxonomy" id="417184"/>
    <lineage>
        <taxon>Eukaryota</taxon>
        <taxon>Fungi</taxon>
        <taxon>Fungi incertae sedis</taxon>
        <taxon>Zoopagomycota</taxon>
        <taxon>Kickxellomycotina</taxon>
        <taxon>Kickxellomycetes</taxon>
        <taxon>Kickxellales</taxon>
        <taxon>Kickxellaceae</taxon>
        <taxon>Mycoemilia</taxon>
    </lineage>
</organism>
<accession>A0A9W8DV44</accession>
<keyword evidence="4" id="KW-0963">Cytoplasm</keyword>
<evidence type="ECO:0000256" key="4">
    <source>
        <dbReference type="ARBA" id="ARBA00022490"/>
    </source>
</evidence>
<dbReference type="GO" id="GO:0005737">
    <property type="term" value="C:cytoplasm"/>
    <property type="evidence" value="ECO:0007669"/>
    <property type="project" value="UniProtKB-SubCell"/>
</dbReference>
<evidence type="ECO:0000256" key="5">
    <source>
        <dbReference type="ARBA" id="ARBA00022526"/>
    </source>
</evidence>
<keyword evidence="9" id="KW-0413">Isomerase</keyword>
<evidence type="ECO:0000259" key="12">
    <source>
        <dbReference type="Pfam" id="PF02879"/>
    </source>
</evidence>
<dbReference type="InterPro" id="IPR005844">
    <property type="entry name" value="A-D-PHexomutase_a/b/a-I"/>
</dbReference>
<keyword evidence="15" id="KW-1185">Reference proteome</keyword>
<dbReference type="InterPro" id="IPR016066">
    <property type="entry name" value="A-D-PHexomutase_CS"/>
</dbReference>
<feature type="domain" description="Alpha-D-phosphohexomutase alpha/beta/alpha" evidence="11">
    <location>
        <begin position="49"/>
        <end position="188"/>
    </location>
</feature>
<evidence type="ECO:0000256" key="6">
    <source>
        <dbReference type="ARBA" id="ARBA00022553"/>
    </source>
</evidence>
<dbReference type="SUPFAM" id="SSF53738">
    <property type="entry name" value="Phosphoglucomutase, first 3 domains"/>
    <property type="match status" value="3"/>
</dbReference>
<evidence type="ECO:0000259" key="11">
    <source>
        <dbReference type="Pfam" id="PF02878"/>
    </source>
</evidence>
<dbReference type="AlphaFoldDB" id="A0A9W8DV44"/>
<keyword evidence="6" id="KW-0597">Phosphoprotein</keyword>
<dbReference type="GO" id="GO:0005634">
    <property type="term" value="C:nucleus"/>
    <property type="evidence" value="ECO:0007669"/>
    <property type="project" value="TreeGrafter"/>
</dbReference>
<evidence type="ECO:0000256" key="10">
    <source>
        <dbReference type="ARBA" id="ARBA00023277"/>
    </source>
</evidence>
<dbReference type="Pfam" id="PF02880">
    <property type="entry name" value="PGM_PMM_III"/>
    <property type="match status" value="1"/>
</dbReference>
<evidence type="ECO:0000256" key="7">
    <source>
        <dbReference type="ARBA" id="ARBA00022723"/>
    </source>
</evidence>
<dbReference type="PANTHER" id="PTHR45745:SF1">
    <property type="entry name" value="PHOSPHOGLUCOMUTASE 2B-RELATED"/>
    <property type="match status" value="1"/>
</dbReference>
<sequence length="628" mass="70247">MAPLSGEIRDLAKRWLDFDQDTKTRKQISELLQKDDTESLEKLLRNPIQFGTAGLRARMEAGFARMNCVTVIQASQGLASYVEKIVPNAKERGVVIGHDHRHNSHKFFRLSAAAFLSRGFKVHYFENDVPTPLTAFAVKELKASCGIMVTASHNPKDDNGYKVYWENGAQIIPPHDSGIAECIASQENQVPQVWDEELVLNNALANDVTDEMWTKYVESTTKIRRDVSNGESGTPLKYVYTAMHGVGTKLVTSVIEAMGLPMFIPVSSQISPDPNFPTVAFPNPEEKGALNEATRVAEEVGANLIVANDPDADRFAAAERQEDGSWFTFTGDQLGSIFGSFVLRDLKERGIPANKIAMVNSTVSSRMLEEMARVEGVKYAETLTGFKWMANKLVEFENEGYQIGFGYEEAIGYMILDTVLDKDGVTALGYFIQNAQELQKNGKTIKQYLDELYDKYGYFVSNNSYFTCSDPELTNKIFSRIRFGSSDAKSSEHIQIYRKSDDVLLKYPKVIGGFDVTHIRDLTVGVEFEVDELKSQKISSKGADVYEYNDEYFTPNLMTSASSHMITFKTNNGAIFTLRTSGTEPKIKYYLEIAGKPQQSREDVKTNLDKLVKAIRDEVVEADINGLN</sequence>
<dbReference type="SUPFAM" id="SSF55957">
    <property type="entry name" value="Phosphoglucomutase, C-terminal domain"/>
    <property type="match status" value="1"/>
</dbReference>
<gene>
    <name evidence="14" type="ORF">H4219_001898</name>
</gene>
<proteinExistence type="inferred from homology"/>
<dbReference type="GO" id="GO:0000287">
    <property type="term" value="F:magnesium ion binding"/>
    <property type="evidence" value="ECO:0007669"/>
    <property type="project" value="InterPro"/>
</dbReference>
<evidence type="ECO:0000256" key="9">
    <source>
        <dbReference type="ARBA" id="ARBA00023235"/>
    </source>
</evidence>
<evidence type="ECO:0000256" key="3">
    <source>
        <dbReference type="ARBA" id="ARBA00010231"/>
    </source>
</evidence>
<evidence type="ECO:0000259" key="13">
    <source>
        <dbReference type="Pfam" id="PF02880"/>
    </source>
</evidence>
<keyword evidence="10" id="KW-0119">Carbohydrate metabolism</keyword>
<dbReference type="InterPro" id="IPR005841">
    <property type="entry name" value="Alpha-D-phosphohexomutase_SF"/>
</dbReference>
<keyword evidence="5" id="KW-0313">Glucose metabolism</keyword>
<evidence type="ECO:0000313" key="15">
    <source>
        <dbReference type="Proteomes" id="UP001150538"/>
    </source>
</evidence>
<dbReference type="PROSITE" id="PS00710">
    <property type="entry name" value="PGM_PMM"/>
    <property type="match status" value="1"/>
</dbReference>
<comment type="subcellular location">
    <subcellularLocation>
        <location evidence="2">Cytoplasm</location>
    </subcellularLocation>
</comment>
<evidence type="ECO:0000313" key="14">
    <source>
        <dbReference type="EMBL" id="KAJ1919543.1"/>
    </source>
</evidence>
<dbReference type="GO" id="GO:0006006">
    <property type="term" value="P:glucose metabolic process"/>
    <property type="evidence" value="ECO:0007669"/>
    <property type="project" value="UniProtKB-KW"/>
</dbReference>
<feature type="domain" description="Alpha-D-phosphohexomutase alpha/beta/alpha" evidence="13">
    <location>
        <begin position="331"/>
        <end position="456"/>
    </location>
</feature>
<dbReference type="InterPro" id="IPR005846">
    <property type="entry name" value="A-D-PHexomutase_a/b/a-III"/>
</dbReference>
<dbReference type="EMBL" id="JANBPU010000025">
    <property type="protein sequence ID" value="KAJ1919543.1"/>
    <property type="molecule type" value="Genomic_DNA"/>
</dbReference>
<comment type="cofactor">
    <cofactor evidence="1">
        <name>Mg(2+)</name>
        <dbReference type="ChEBI" id="CHEBI:18420"/>
    </cofactor>
</comment>
<keyword evidence="8" id="KW-0460">Magnesium</keyword>
<reference evidence="14" key="1">
    <citation type="submission" date="2022-07" db="EMBL/GenBank/DDBJ databases">
        <title>Phylogenomic reconstructions and comparative analyses of Kickxellomycotina fungi.</title>
        <authorList>
            <person name="Reynolds N.K."/>
            <person name="Stajich J.E."/>
            <person name="Barry K."/>
            <person name="Grigoriev I.V."/>
            <person name="Crous P."/>
            <person name="Smith M.E."/>
        </authorList>
    </citation>
    <scope>NUCLEOTIDE SEQUENCE</scope>
    <source>
        <strain evidence="14">NBRC 100468</strain>
    </source>
</reference>